<name>A0A0S4IV25_BODSA</name>
<evidence type="ECO:0000313" key="2">
    <source>
        <dbReference type="EMBL" id="CUF99504.1"/>
    </source>
</evidence>
<dbReference type="Proteomes" id="UP000051952">
    <property type="component" value="Unassembled WGS sequence"/>
</dbReference>
<feature type="region of interest" description="Disordered" evidence="1">
    <location>
        <begin position="55"/>
        <end position="74"/>
    </location>
</feature>
<dbReference type="EMBL" id="CYKH01000483">
    <property type="protein sequence ID" value="CUF99504.1"/>
    <property type="molecule type" value="Genomic_DNA"/>
</dbReference>
<reference evidence="3" key="1">
    <citation type="submission" date="2015-09" db="EMBL/GenBank/DDBJ databases">
        <authorList>
            <consortium name="Pathogen Informatics"/>
        </authorList>
    </citation>
    <scope>NUCLEOTIDE SEQUENCE [LARGE SCALE GENOMIC DNA]</scope>
    <source>
        <strain evidence="3">Lake Konstanz</strain>
    </source>
</reference>
<evidence type="ECO:0000256" key="1">
    <source>
        <dbReference type="SAM" id="MobiDB-lite"/>
    </source>
</evidence>
<dbReference type="VEuPathDB" id="TriTrypDB:BSAL_68805"/>
<dbReference type="AlphaFoldDB" id="A0A0S4IV25"/>
<protein>
    <submittedName>
        <fullName evidence="2">Uncharacterized protein</fullName>
    </submittedName>
</protein>
<sequence length="186" mass="19962">MFTGNDGFLEKNSAGVMAKYCQRCHQHLDLHGFRRGVGAGNSSIRSCPDVAPLASSRSSQLGSEHHTPVVERPPDVHFYTPSPSSTAPFGTDNTSATHRSDSYVRVRKVGELTPANHLEGTSCTVVLDENADNFIPLHIAGKAPHDNLHGAAAQSNFNELDAWKRPGSKVHPSQVSQMTGGGLVPR</sequence>
<keyword evidence="3" id="KW-1185">Reference proteome</keyword>
<feature type="region of interest" description="Disordered" evidence="1">
    <location>
        <begin position="167"/>
        <end position="186"/>
    </location>
</feature>
<feature type="compositionally biased region" description="Basic and acidic residues" evidence="1">
    <location>
        <begin position="63"/>
        <end position="74"/>
    </location>
</feature>
<organism evidence="2 3">
    <name type="scientific">Bodo saltans</name>
    <name type="common">Flagellated protozoan</name>
    <dbReference type="NCBI Taxonomy" id="75058"/>
    <lineage>
        <taxon>Eukaryota</taxon>
        <taxon>Discoba</taxon>
        <taxon>Euglenozoa</taxon>
        <taxon>Kinetoplastea</taxon>
        <taxon>Metakinetoplastina</taxon>
        <taxon>Eubodonida</taxon>
        <taxon>Bodonidae</taxon>
        <taxon>Bodo</taxon>
    </lineage>
</organism>
<evidence type="ECO:0000313" key="3">
    <source>
        <dbReference type="Proteomes" id="UP000051952"/>
    </source>
</evidence>
<gene>
    <name evidence="2" type="ORF">BSAL_68805</name>
</gene>
<proteinExistence type="predicted"/>
<accession>A0A0S4IV25</accession>